<keyword evidence="11" id="KW-1185">Reference proteome</keyword>
<evidence type="ECO:0000256" key="1">
    <source>
        <dbReference type="ARBA" id="ARBA00004651"/>
    </source>
</evidence>
<dbReference type="PANTHER" id="PTHR24248">
    <property type="entry name" value="ADRENERGIC RECEPTOR-RELATED G-PROTEIN COUPLED RECEPTOR"/>
    <property type="match status" value="1"/>
</dbReference>
<evidence type="ECO:0000256" key="5">
    <source>
        <dbReference type="ARBA" id="ARBA00023040"/>
    </source>
</evidence>
<evidence type="ECO:0000256" key="2">
    <source>
        <dbReference type="ARBA" id="ARBA00022475"/>
    </source>
</evidence>
<dbReference type="PRINTS" id="PR00237">
    <property type="entry name" value="GPCRRHODOPSN"/>
</dbReference>
<evidence type="ECO:0000256" key="9">
    <source>
        <dbReference type="RuleBase" id="RU000688"/>
    </source>
</evidence>
<evidence type="ECO:0000256" key="7">
    <source>
        <dbReference type="ARBA" id="ARBA00023170"/>
    </source>
</evidence>
<evidence type="ECO:0000256" key="8">
    <source>
        <dbReference type="ARBA" id="ARBA00023224"/>
    </source>
</evidence>
<comment type="subcellular location">
    <subcellularLocation>
        <location evidence="1">Cell membrane</location>
        <topology evidence="1">Multi-pass membrane protein</topology>
    </subcellularLocation>
</comment>
<keyword evidence="4" id="KW-1133">Transmembrane helix</keyword>
<dbReference type="Gene3D" id="1.20.1070.10">
    <property type="entry name" value="Rhodopsin 7-helix transmembrane proteins"/>
    <property type="match status" value="1"/>
</dbReference>
<reference evidence="10" key="1">
    <citation type="submission" date="2020-04" db="EMBL/GenBank/DDBJ databases">
        <authorList>
            <person name="Alioto T."/>
            <person name="Alioto T."/>
            <person name="Gomez Garrido J."/>
        </authorList>
    </citation>
    <scope>NUCLEOTIDE SEQUENCE</scope>
    <source>
        <strain evidence="10">A484AB</strain>
    </source>
</reference>
<dbReference type="SUPFAM" id="SSF81321">
    <property type="entry name" value="Family A G protein-coupled receptor-like"/>
    <property type="match status" value="1"/>
</dbReference>
<dbReference type="GO" id="GO:0004930">
    <property type="term" value="F:G protein-coupled receptor activity"/>
    <property type="evidence" value="ECO:0007669"/>
    <property type="project" value="UniProtKB-KW"/>
</dbReference>
<dbReference type="GO" id="GO:0005886">
    <property type="term" value="C:plasma membrane"/>
    <property type="evidence" value="ECO:0007669"/>
    <property type="project" value="UniProtKB-SubCell"/>
</dbReference>
<comment type="similarity">
    <text evidence="9">Belongs to the G-protein coupled receptor 1 family.</text>
</comment>
<evidence type="ECO:0000256" key="3">
    <source>
        <dbReference type="ARBA" id="ARBA00022692"/>
    </source>
</evidence>
<name>A0A6S7G4E6_PARCT</name>
<dbReference type="OrthoDB" id="6358729at2759"/>
<dbReference type="AlphaFoldDB" id="A0A6S7G4E6"/>
<dbReference type="Proteomes" id="UP001152795">
    <property type="component" value="Unassembled WGS sequence"/>
</dbReference>
<keyword evidence="5 9" id="KW-0297">G-protein coupled receptor</keyword>
<feature type="non-terminal residue" evidence="10">
    <location>
        <position position="129"/>
    </location>
</feature>
<evidence type="ECO:0000256" key="4">
    <source>
        <dbReference type="ARBA" id="ARBA00022989"/>
    </source>
</evidence>
<evidence type="ECO:0000313" key="10">
    <source>
        <dbReference type="EMBL" id="CAB3987924.1"/>
    </source>
</evidence>
<gene>
    <name evidence="10" type="ORF">PACLA_8A043065</name>
</gene>
<protein>
    <submittedName>
        <fullName evidence="10">Muscarinic acetylcholine receptor gar-2-like</fullName>
    </submittedName>
</protein>
<dbReference type="Pfam" id="PF00001">
    <property type="entry name" value="7tm_1"/>
    <property type="match status" value="1"/>
</dbReference>
<keyword evidence="6" id="KW-0472">Membrane</keyword>
<sequence>MASNNSSELLELELNKLEVLFLLIFNSLEIIVGLLSNSFVILIFLLASEMRKRPSDLLIFNLATADLILLTVFQPWLTCIISEISIGKKYYFFYESLNSFVQLASGHAVFLISLDRFLAVSIPLKYETW</sequence>
<evidence type="ECO:0000256" key="6">
    <source>
        <dbReference type="ARBA" id="ARBA00023136"/>
    </source>
</evidence>
<dbReference type="CDD" id="cd00637">
    <property type="entry name" value="7tm_classA_rhodopsin-like"/>
    <property type="match status" value="1"/>
</dbReference>
<dbReference type="PROSITE" id="PS50262">
    <property type="entry name" value="G_PROTEIN_RECEP_F1_2"/>
    <property type="match status" value="1"/>
</dbReference>
<dbReference type="InterPro" id="IPR017452">
    <property type="entry name" value="GPCR_Rhodpsn_7TM"/>
</dbReference>
<dbReference type="PROSITE" id="PS00237">
    <property type="entry name" value="G_PROTEIN_RECEP_F1_1"/>
    <property type="match status" value="1"/>
</dbReference>
<organism evidence="10 11">
    <name type="scientific">Paramuricea clavata</name>
    <name type="common">Red gorgonian</name>
    <name type="synonym">Violescent sea-whip</name>
    <dbReference type="NCBI Taxonomy" id="317549"/>
    <lineage>
        <taxon>Eukaryota</taxon>
        <taxon>Metazoa</taxon>
        <taxon>Cnidaria</taxon>
        <taxon>Anthozoa</taxon>
        <taxon>Octocorallia</taxon>
        <taxon>Malacalcyonacea</taxon>
        <taxon>Plexauridae</taxon>
        <taxon>Paramuricea</taxon>
    </lineage>
</organism>
<evidence type="ECO:0000313" key="11">
    <source>
        <dbReference type="Proteomes" id="UP001152795"/>
    </source>
</evidence>
<dbReference type="EMBL" id="CACRXK020001251">
    <property type="protein sequence ID" value="CAB3987924.1"/>
    <property type="molecule type" value="Genomic_DNA"/>
</dbReference>
<accession>A0A6S7G4E6</accession>
<dbReference type="InterPro" id="IPR000276">
    <property type="entry name" value="GPCR_Rhodpsn"/>
</dbReference>
<comment type="caution">
    <text evidence="10">The sequence shown here is derived from an EMBL/GenBank/DDBJ whole genome shotgun (WGS) entry which is preliminary data.</text>
</comment>
<keyword evidence="8 9" id="KW-0807">Transducer</keyword>
<keyword evidence="7 9" id="KW-0675">Receptor</keyword>
<keyword evidence="2" id="KW-1003">Cell membrane</keyword>
<proteinExistence type="inferred from homology"/>
<keyword evidence="3 9" id="KW-0812">Transmembrane</keyword>